<evidence type="ECO:0000256" key="3">
    <source>
        <dbReference type="ARBA" id="ARBA00022763"/>
    </source>
</evidence>
<evidence type="ECO:0000256" key="7">
    <source>
        <dbReference type="ARBA" id="ARBA00023239"/>
    </source>
</evidence>
<evidence type="ECO:0000256" key="1">
    <source>
        <dbReference type="ARBA" id="ARBA00008136"/>
    </source>
</evidence>
<dbReference type="GO" id="GO:0008233">
    <property type="term" value="F:peptidase activity"/>
    <property type="evidence" value="ECO:0007669"/>
    <property type="project" value="UniProtKB-KW"/>
</dbReference>
<dbReference type="EMBL" id="JACHZF010000014">
    <property type="protein sequence ID" value="MBB3331251.1"/>
    <property type="molecule type" value="Genomic_DNA"/>
</dbReference>
<keyword evidence="5" id="KW-0190">Covalent protein-DNA linkage</keyword>
<keyword evidence="7" id="KW-0456">Lyase</keyword>
<dbReference type="SUPFAM" id="SSF143081">
    <property type="entry name" value="BB1717-like"/>
    <property type="match status" value="1"/>
</dbReference>
<evidence type="ECO:0000256" key="8">
    <source>
        <dbReference type="RuleBase" id="RU364100"/>
    </source>
</evidence>
<dbReference type="RefSeq" id="WP_183331714.1">
    <property type="nucleotide sequence ID" value="NZ_JACHZF010000014.1"/>
</dbReference>
<keyword evidence="10" id="KW-1185">Reference proteome</keyword>
<keyword evidence="3" id="KW-0227">DNA damage</keyword>
<comment type="similarity">
    <text evidence="1 8">Belongs to the SOS response-associated peptidase family.</text>
</comment>
<sequence length="179" mass="19940">MCGRFALYSDFPSLAASLELPLAEGELTPRFNVSPGTWISAVRRHDDSGQLSLDELWWGYRPHWADERSPQPINATVEKVATSPYFRGAFAHHRCLVPADGWYEWLAVDGRKQPHYLTHRDGVNVSEGCPVFINSDCPVIISLHSSEQGQGRVRSRPPSLSVWSPIRLDACPSAGSSRL</sequence>
<protein>
    <recommendedName>
        <fullName evidence="8">Abasic site processing protein</fullName>
        <ecNumber evidence="8">3.4.-.-</ecNumber>
    </recommendedName>
</protein>
<keyword evidence="6" id="KW-0238">DNA-binding</keyword>
<dbReference type="InterPro" id="IPR036590">
    <property type="entry name" value="SRAP-like"/>
</dbReference>
<dbReference type="Proteomes" id="UP000553442">
    <property type="component" value="Unassembled WGS sequence"/>
</dbReference>
<name>A0A7W5PBT5_9GAMM</name>
<keyword evidence="4 8" id="KW-0378">Hydrolase</keyword>
<dbReference type="GO" id="GO:0003697">
    <property type="term" value="F:single-stranded DNA binding"/>
    <property type="evidence" value="ECO:0007669"/>
    <property type="project" value="InterPro"/>
</dbReference>
<evidence type="ECO:0000256" key="4">
    <source>
        <dbReference type="ARBA" id="ARBA00022801"/>
    </source>
</evidence>
<keyword evidence="2 8" id="KW-0645">Protease</keyword>
<dbReference type="GO" id="GO:0016829">
    <property type="term" value="F:lyase activity"/>
    <property type="evidence" value="ECO:0007669"/>
    <property type="project" value="UniProtKB-KW"/>
</dbReference>
<dbReference type="AlphaFoldDB" id="A0A7W5PBT5"/>
<comment type="caution">
    <text evidence="9">The sequence shown here is derived from an EMBL/GenBank/DDBJ whole genome shotgun (WGS) entry which is preliminary data.</text>
</comment>
<reference evidence="9 10" key="1">
    <citation type="submission" date="2020-08" db="EMBL/GenBank/DDBJ databases">
        <title>Genomic Encyclopedia of Archaeal and Bacterial Type Strains, Phase II (KMG-II): from individual species to whole genera.</title>
        <authorList>
            <person name="Goeker M."/>
        </authorList>
    </citation>
    <scope>NUCLEOTIDE SEQUENCE [LARGE SCALE GENOMIC DNA]</scope>
    <source>
        <strain evidence="9 10">5AG</strain>
    </source>
</reference>
<evidence type="ECO:0000256" key="2">
    <source>
        <dbReference type="ARBA" id="ARBA00022670"/>
    </source>
</evidence>
<organism evidence="9 10">
    <name type="scientific">Halomonas campaniensis</name>
    <dbReference type="NCBI Taxonomy" id="213554"/>
    <lineage>
        <taxon>Bacteria</taxon>
        <taxon>Pseudomonadati</taxon>
        <taxon>Pseudomonadota</taxon>
        <taxon>Gammaproteobacteria</taxon>
        <taxon>Oceanospirillales</taxon>
        <taxon>Halomonadaceae</taxon>
        <taxon>Halomonas</taxon>
    </lineage>
</organism>
<dbReference type="Gene3D" id="3.90.1680.10">
    <property type="entry name" value="SOS response associated peptidase-like"/>
    <property type="match status" value="1"/>
</dbReference>
<dbReference type="PANTHER" id="PTHR13604:SF0">
    <property type="entry name" value="ABASIC SITE PROCESSING PROTEIN HMCES"/>
    <property type="match status" value="1"/>
</dbReference>
<dbReference type="Pfam" id="PF02586">
    <property type="entry name" value="SRAP"/>
    <property type="match status" value="1"/>
</dbReference>
<dbReference type="InterPro" id="IPR003738">
    <property type="entry name" value="SRAP"/>
</dbReference>
<dbReference type="PANTHER" id="PTHR13604">
    <property type="entry name" value="DC12-RELATED"/>
    <property type="match status" value="1"/>
</dbReference>
<dbReference type="GO" id="GO:0106300">
    <property type="term" value="P:protein-DNA covalent cross-linking repair"/>
    <property type="evidence" value="ECO:0007669"/>
    <property type="project" value="InterPro"/>
</dbReference>
<proteinExistence type="inferred from homology"/>
<evidence type="ECO:0000313" key="10">
    <source>
        <dbReference type="Proteomes" id="UP000553442"/>
    </source>
</evidence>
<dbReference type="EC" id="3.4.-.-" evidence="8"/>
<evidence type="ECO:0000256" key="6">
    <source>
        <dbReference type="ARBA" id="ARBA00023125"/>
    </source>
</evidence>
<gene>
    <name evidence="9" type="ORF">BDK63_002134</name>
</gene>
<evidence type="ECO:0000256" key="5">
    <source>
        <dbReference type="ARBA" id="ARBA00023124"/>
    </source>
</evidence>
<accession>A0A7W5PBT5</accession>
<dbReference type="GO" id="GO:0006508">
    <property type="term" value="P:proteolysis"/>
    <property type="evidence" value="ECO:0007669"/>
    <property type="project" value="UniProtKB-KW"/>
</dbReference>
<evidence type="ECO:0000313" key="9">
    <source>
        <dbReference type="EMBL" id="MBB3331251.1"/>
    </source>
</evidence>